<protein>
    <submittedName>
        <fullName evidence="2">DUF4248 domain-containing protein</fullName>
    </submittedName>
</protein>
<evidence type="ECO:0000313" key="3">
    <source>
        <dbReference type="EMBL" id="RHK97413.1"/>
    </source>
</evidence>
<evidence type="ECO:0000313" key="4">
    <source>
        <dbReference type="Proteomes" id="UP000261210"/>
    </source>
</evidence>
<dbReference type="AlphaFoldDB" id="A0A3E4NE05"/>
<comment type="caution">
    <text evidence="2">The sequence shown here is derived from an EMBL/GenBank/DDBJ whole genome shotgun (WGS) entry which is preliminary data.</text>
</comment>
<dbReference type="Pfam" id="PF14053">
    <property type="entry name" value="DUF4248"/>
    <property type="match status" value="1"/>
</dbReference>
<dbReference type="EMBL" id="QSQU01000016">
    <property type="protein sequence ID" value="RGK61814.1"/>
    <property type="molecule type" value="Genomic_DNA"/>
</dbReference>
<sequence length="90" mass="9856">MKTETTASSVSPKEMPETANSTRIQTYSKSQLATLYLPHIQPASARRTLRSWIAQNTALQAALAQTGYSEKAILLTPAQVGLFFKFLGEP</sequence>
<dbReference type="InterPro" id="IPR025342">
    <property type="entry name" value="DUF4248"/>
</dbReference>
<name>A0A3E4NE05_9BACE</name>
<reference evidence="4 5" key="1">
    <citation type="submission" date="2018-08" db="EMBL/GenBank/DDBJ databases">
        <title>A genome reference for cultivated species of the human gut microbiota.</title>
        <authorList>
            <person name="Zou Y."/>
            <person name="Xue W."/>
            <person name="Luo G."/>
        </authorList>
    </citation>
    <scope>NUCLEOTIDE SEQUENCE [LARGE SCALE GENOMIC DNA]</scope>
    <source>
        <strain evidence="3 5">AF39-6AC</strain>
        <strain evidence="2 4">TF10-34</strain>
    </source>
</reference>
<evidence type="ECO:0000256" key="1">
    <source>
        <dbReference type="SAM" id="MobiDB-lite"/>
    </source>
</evidence>
<feature type="compositionally biased region" description="Polar residues" evidence="1">
    <location>
        <begin position="1"/>
        <end position="11"/>
    </location>
</feature>
<proteinExistence type="predicted"/>
<dbReference type="RefSeq" id="WP_004314025.1">
    <property type="nucleotide sequence ID" value="NZ_AP031409.1"/>
</dbReference>
<evidence type="ECO:0000313" key="5">
    <source>
        <dbReference type="Proteomes" id="UP000284417"/>
    </source>
</evidence>
<feature type="region of interest" description="Disordered" evidence="1">
    <location>
        <begin position="1"/>
        <end position="23"/>
    </location>
</feature>
<gene>
    <name evidence="3" type="ORF">DW042_10380</name>
    <name evidence="2" type="ORF">DXD03_12440</name>
</gene>
<dbReference type="Proteomes" id="UP000284417">
    <property type="component" value="Unassembled WGS sequence"/>
</dbReference>
<dbReference type="Proteomes" id="UP000261210">
    <property type="component" value="Unassembled WGS sequence"/>
</dbReference>
<evidence type="ECO:0000313" key="2">
    <source>
        <dbReference type="EMBL" id="RGK61814.1"/>
    </source>
</evidence>
<dbReference type="EMBL" id="QROC01000011">
    <property type="protein sequence ID" value="RHK97413.1"/>
    <property type="molecule type" value="Genomic_DNA"/>
</dbReference>
<organism evidence="2 4">
    <name type="scientific">Bacteroides xylanisolvens</name>
    <dbReference type="NCBI Taxonomy" id="371601"/>
    <lineage>
        <taxon>Bacteria</taxon>
        <taxon>Pseudomonadati</taxon>
        <taxon>Bacteroidota</taxon>
        <taxon>Bacteroidia</taxon>
        <taxon>Bacteroidales</taxon>
        <taxon>Bacteroidaceae</taxon>
        <taxon>Bacteroides</taxon>
    </lineage>
</organism>
<accession>A0A3E4NE05</accession>